<dbReference type="GO" id="GO:0000146">
    <property type="term" value="F:microfilament motor activity"/>
    <property type="evidence" value="ECO:0007669"/>
    <property type="project" value="TreeGrafter"/>
</dbReference>
<feature type="domain" description="HTH myb-type" evidence="10">
    <location>
        <begin position="132"/>
        <end position="178"/>
    </location>
</feature>
<keyword evidence="3 7" id="KW-0518">Myosin</keyword>
<evidence type="ECO:0000256" key="8">
    <source>
        <dbReference type="SAM" id="MobiDB-lite"/>
    </source>
</evidence>
<dbReference type="PROSITE" id="PS51294">
    <property type="entry name" value="HTH_MYB"/>
    <property type="match status" value="1"/>
</dbReference>
<keyword evidence="4 7" id="KW-0505">Motor protein</keyword>
<accession>A0A0M0JHA6</accession>
<evidence type="ECO:0000313" key="12">
    <source>
        <dbReference type="EMBL" id="KOO25732.1"/>
    </source>
</evidence>
<organism evidence="12 13">
    <name type="scientific">Chrysochromulina tobinii</name>
    <dbReference type="NCBI Taxonomy" id="1460289"/>
    <lineage>
        <taxon>Eukaryota</taxon>
        <taxon>Haptista</taxon>
        <taxon>Haptophyta</taxon>
        <taxon>Prymnesiophyceae</taxon>
        <taxon>Prymnesiales</taxon>
        <taxon>Chrysochromulinaceae</taxon>
        <taxon>Chrysochromulina</taxon>
    </lineage>
</organism>
<evidence type="ECO:0000259" key="9">
    <source>
        <dbReference type="PROSITE" id="PS50090"/>
    </source>
</evidence>
<dbReference type="GO" id="GO:0016020">
    <property type="term" value="C:membrane"/>
    <property type="evidence" value="ECO:0007669"/>
    <property type="project" value="TreeGrafter"/>
</dbReference>
<dbReference type="PANTHER" id="PTHR13140:SF706">
    <property type="entry name" value="DILUTE CLASS UNCONVENTIONAL MYOSIN, ISOFORM C"/>
    <property type="match status" value="1"/>
</dbReference>
<feature type="region of interest" description="Disordered" evidence="8">
    <location>
        <begin position="1717"/>
        <end position="1816"/>
    </location>
</feature>
<keyword evidence="2 7" id="KW-0067">ATP-binding</keyword>
<dbReference type="SUPFAM" id="SSF46689">
    <property type="entry name" value="Homeodomain-like"/>
    <property type="match status" value="1"/>
</dbReference>
<name>A0A0M0JHA6_9EUKA</name>
<feature type="compositionally biased region" description="Low complexity" evidence="8">
    <location>
        <begin position="802"/>
        <end position="816"/>
    </location>
</feature>
<dbReference type="PROSITE" id="PS50176">
    <property type="entry name" value="ARM_REPEAT"/>
    <property type="match status" value="10"/>
</dbReference>
<dbReference type="InterPro" id="IPR016024">
    <property type="entry name" value="ARM-type_fold"/>
</dbReference>
<dbReference type="SMART" id="SM00717">
    <property type="entry name" value="SANT"/>
    <property type="match status" value="1"/>
</dbReference>
<feature type="binding site" evidence="7">
    <location>
        <begin position="362"/>
        <end position="369"/>
    </location>
    <ligand>
        <name>ATP</name>
        <dbReference type="ChEBI" id="CHEBI:30616"/>
    </ligand>
</feature>
<feature type="compositionally biased region" description="Low complexity" evidence="8">
    <location>
        <begin position="1726"/>
        <end position="1735"/>
    </location>
</feature>
<comment type="caution">
    <text evidence="12">The sequence shown here is derived from an EMBL/GenBank/DDBJ whole genome shotgun (WGS) entry which is preliminary data.</text>
</comment>
<feature type="region of interest" description="Disordered" evidence="8">
    <location>
        <begin position="797"/>
        <end position="817"/>
    </location>
</feature>
<reference evidence="13" key="1">
    <citation type="journal article" date="2015" name="PLoS Genet.">
        <title>Genome Sequence and Transcriptome Analyses of Chrysochromulina tobin: Metabolic Tools for Enhanced Algal Fitness in the Prominent Order Prymnesiales (Haptophyceae).</title>
        <authorList>
            <person name="Hovde B.T."/>
            <person name="Deodato C.R."/>
            <person name="Hunsperger H.M."/>
            <person name="Ryken S.A."/>
            <person name="Yost W."/>
            <person name="Jha R.K."/>
            <person name="Patterson J."/>
            <person name="Monnat R.J. Jr."/>
            <person name="Barlow S.B."/>
            <person name="Starkenburg S.R."/>
            <person name="Cattolico R.A."/>
        </authorList>
    </citation>
    <scope>NUCLEOTIDE SEQUENCE</scope>
    <source>
        <strain evidence="13">CCMP291</strain>
    </source>
</reference>
<dbReference type="Gene3D" id="1.25.10.10">
    <property type="entry name" value="Leucine-rich Repeat Variant"/>
    <property type="match status" value="3"/>
</dbReference>
<dbReference type="Proteomes" id="UP000037460">
    <property type="component" value="Unassembled WGS sequence"/>
</dbReference>
<feature type="domain" description="Myb-like" evidence="9">
    <location>
        <begin position="132"/>
        <end position="174"/>
    </location>
</feature>
<dbReference type="Gene3D" id="1.20.58.530">
    <property type="match status" value="1"/>
</dbReference>
<feature type="repeat" description="ARM" evidence="6">
    <location>
        <begin position="1471"/>
        <end position="1515"/>
    </location>
</feature>
<dbReference type="Gene3D" id="1.10.10.60">
    <property type="entry name" value="Homeodomain-like"/>
    <property type="match status" value="1"/>
</dbReference>
<feature type="region of interest" description="Disordered" evidence="8">
    <location>
        <begin position="1000"/>
        <end position="1071"/>
    </location>
</feature>
<evidence type="ECO:0000256" key="7">
    <source>
        <dbReference type="PROSITE-ProRule" id="PRU00782"/>
    </source>
</evidence>
<dbReference type="GO" id="GO:0051015">
    <property type="term" value="F:actin filament binding"/>
    <property type="evidence" value="ECO:0007669"/>
    <property type="project" value="TreeGrafter"/>
</dbReference>
<feature type="repeat" description="ARM" evidence="6">
    <location>
        <begin position="1170"/>
        <end position="1214"/>
    </location>
</feature>
<evidence type="ECO:0000259" key="11">
    <source>
        <dbReference type="PROSITE" id="PS51456"/>
    </source>
</evidence>
<evidence type="ECO:0000259" key="10">
    <source>
        <dbReference type="PROSITE" id="PS51294"/>
    </source>
</evidence>
<feature type="compositionally biased region" description="Acidic residues" evidence="8">
    <location>
        <begin position="38"/>
        <end position="47"/>
    </location>
</feature>
<comment type="similarity">
    <text evidence="7">Belongs to the TRAFAC class myosin-kinesin ATPase superfamily. Myosin family.</text>
</comment>
<dbReference type="Gene3D" id="3.40.850.10">
    <property type="entry name" value="Kinesin motor domain"/>
    <property type="match status" value="1"/>
</dbReference>
<dbReference type="InterPro" id="IPR000225">
    <property type="entry name" value="Armadillo"/>
</dbReference>
<dbReference type="GO" id="GO:0005524">
    <property type="term" value="F:ATP binding"/>
    <property type="evidence" value="ECO:0007669"/>
    <property type="project" value="UniProtKB-UniRule"/>
</dbReference>
<dbReference type="PROSITE" id="PS50090">
    <property type="entry name" value="MYB_LIKE"/>
    <property type="match status" value="1"/>
</dbReference>
<feature type="repeat" description="ARM" evidence="6">
    <location>
        <begin position="1514"/>
        <end position="1558"/>
    </location>
</feature>
<dbReference type="CDD" id="cd00124">
    <property type="entry name" value="MYSc"/>
    <property type="match status" value="1"/>
</dbReference>
<dbReference type="Pfam" id="PF00249">
    <property type="entry name" value="Myb_DNA-binding"/>
    <property type="match status" value="1"/>
</dbReference>
<feature type="repeat" description="ARM" evidence="6">
    <location>
        <begin position="1428"/>
        <end position="1472"/>
    </location>
</feature>
<evidence type="ECO:0000256" key="2">
    <source>
        <dbReference type="ARBA" id="ARBA00022840"/>
    </source>
</evidence>
<dbReference type="GO" id="GO:0007015">
    <property type="term" value="P:actin filament organization"/>
    <property type="evidence" value="ECO:0007669"/>
    <property type="project" value="TreeGrafter"/>
</dbReference>
<keyword evidence="5 7" id="KW-0009">Actin-binding</keyword>
<feature type="compositionally biased region" description="Polar residues" evidence="8">
    <location>
        <begin position="1777"/>
        <end position="1792"/>
    </location>
</feature>
<dbReference type="InterPro" id="IPR009057">
    <property type="entry name" value="Homeodomain-like_sf"/>
</dbReference>
<dbReference type="PANTHER" id="PTHR13140">
    <property type="entry name" value="MYOSIN"/>
    <property type="match status" value="1"/>
</dbReference>
<dbReference type="InterPro" id="IPR017930">
    <property type="entry name" value="Myb_dom"/>
</dbReference>
<proteinExistence type="inferred from homology"/>
<dbReference type="Gene3D" id="1.20.5.4820">
    <property type="match status" value="1"/>
</dbReference>
<protein>
    <submittedName>
        <fullName evidence="12">Isoform i</fullName>
    </submittedName>
</protein>
<dbReference type="CDD" id="cd00167">
    <property type="entry name" value="SANT"/>
    <property type="match status" value="1"/>
</dbReference>
<feature type="repeat" description="ARM" evidence="6">
    <location>
        <begin position="1557"/>
        <end position="1601"/>
    </location>
</feature>
<feature type="domain" description="Myosin motor" evidence="11">
    <location>
        <begin position="268"/>
        <end position="953"/>
    </location>
</feature>
<feature type="compositionally biased region" description="Low complexity" evidence="8">
    <location>
        <begin position="1749"/>
        <end position="1759"/>
    </location>
</feature>
<sequence length="1816" mass="197418">MDDTADLAMLTSPNRVSHRRVRSDPSEFLRSLARADTFGEDDVDVEATGEVQAVEADETGPARSRSSSSASSDAEDERADADGPRPMSTLFRNMSSLFDNLPFPGPSTSMFTPEELAQPKQPNYSKKDVPMWTVEEDLLILQLVDQHGKKWSKIAAHLPGRTDNGVRNRWNRMERAHVIKQRRPAGAGYRCRRCAMPDEKKVKKKGGIVPGAYVWVKDTAIAGSDLFTKGHVLTIDEKGKATVETTNGVKTQELVLPLSDCHPLCPGDDVPDHCQLMFLSQPTLLENTKVRYMADKIYTYVGEILVAVNPFRFIEGIYDVDKMAMCKGKKLWNTPPHVFAMSEKAYVAMKKTRLNQCIVVSGESGAGKTETNRQLMNYLVWRGTDAHSENTLTEKILDTNPILEAFGNAKTTRNNNSSRFGRYVLVRFSEQNEVVGAQVRTFLLERSRVTSTSKANERSYHILYMLVAGKTPHAPEAVDKYRYLSMSGCTTVPTWDDIKEYHTVKKSLLSVGLAPAELEDCWAYIAAMLYLGNIEFGTGSDKAVITALGANDPVRRAEVLLGVEDMSVLLCQRQITVNGEITYAQQTPASARTARDALVKIMYSRLFDYLVLRVNQTVDDAQRAKMYIGLLDVYGFEFFEVNSFEQLCINFANEKLQNFFLKTVFDSEEKVYKEEGVPWVPITYADNKDVIDLCENSMNGIYKLLDSECRTPNASGKSFCAALHTAYGQKHTVFGAPKLSKKEQRTADEYFLVRHFAGEVIYFADEFLGKNNDSLAAEVEGHLLKSKKAIVPEISKPPEAPAPAANAKGAKKGGQASFSSVGDKFVKSLRALLEELESSQAHFVRCIKSNPELKPRVLHGESVMNQLKLSGTLDAVRLIQAGFPTRIPYEMLYTRYSGVLRDVPGINISALTPSEFCEAISEACGVSKSEYALGVNRMFFKMGSASFLEELADADPEEMKPKLMEMFALFEAKRAAKPVFEKTVLMWLYKRRYEQMVAERREREREDLKKAEDRFRKAEEERKRREEAEKRRREEEERRKAEEERRRREEEEKSLKAERDAQEAAEKMAMKKAAEAEAEAIKQAELAARNSGEGAAAVQKAKEKAAQQAKKDAAEEAVKFKKEASTVIEDAKAKKKAEAEEAAKTLSDVESMINALENDADLEQAVEAAGGVKSLIDMAAKHSDSALVQAQFAGVLRDLCISDDIAIEIANAGGTDALIEAARIHYDSIEVQAAVAGAMRNLSELDQIAVDIATAGGIEVLIDACARHPDSAVVAARVAGALWGLSVHDDIAELIGEMGGTDSLILAAKNHPMNEEVQAATAGAMRNLSVSDENKHSIADMDGLEVLIAASENHLQNALVQAQVAGALRNLSLNDEVAEQIAVSGGIEALVSASSTHADNSKVQAGVAGALRNLSVNDEIAEEIAHAGGIDALILASENHPTNADVQAEVAGALWGLSVNDEIEEAIAAANGIAVLVMAAKNHFSNAKVQARVAGALRKLSANDENKHEIASSGGIEMLVKSSEIHLNNAVVQAGVAGALSNLSVDDEIEQMIAQHGGIEVLINAAKAHIDNVKVQARVVRALTNLSVHEENKARIASTLGIATLIESSFQHLESAEVQAGVAGALRNLSVSPSIAQLIVEKNAIQSLVQAAQAHSTNAIVQAGVAGALRNLSVNESNRKQIIACGGIAALDMAATLHAENEKLQIEVAGARRNLLGDSPAKRPGAIDTAAANANGTGGADAGAKNTPRGRSFSPFRRPSFGRKASRTGTDAADPAAQSTEAVQDGSGTDRGSSLKRLFGGLSGRNKSPARPARKE</sequence>
<dbReference type="OrthoDB" id="6108017at2759"/>
<feature type="repeat" description="ARM" evidence="6">
    <location>
        <begin position="1299"/>
        <end position="1343"/>
    </location>
</feature>
<evidence type="ECO:0000256" key="6">
    <source>
        <dbReference type="PROSITE-ProRule" id="PRU00259"/>
    </source>
</evidence>
<keyword evidence="13" id="KW-1185">Reference proteome</keyword>
<dbReference type="PRINTS" id="PR00193">
    <property type="entry name" value="MYOSINHEAVY"/>
</dbReference>
<gene>
    <name evidence="12" type="ORF">Ctob_003220</name>
</gene>
<feature type="repeat" description="ARM" evidence="6">
    <location>
        <begin position="1385"/>
        <end position="1429"/>
    </location>
</feature>
<evidence type="ECO:0000256" key="4">
    <source>
        <dbReference type="ARBA" id="ARBA00023175"/>
    </source>
</evidence>
<evidence type="ECO:0000256" key="5">
    <source>
        <dbReference type="ARBA" id="ARBA00023203"/>
    </source>
</evidence>
<dbReference type="InterPro" id="IPR036961">
    <property type="entry name" value="Kinesin_motor_dom_sf"/>
</dbReference>
<dbReference type="InterPro" id="IPR027417">
    <property type="entry name" value="P-loop_NTPase"/>
</dbReference>
<feature type="compositionally biased region" description="Low complexity" evidence="8">
    <location>
        <begin position="62"/>
        <end position="72"/>
    </location>
</feature>
<feature type="region of interest" description="Actin-binding" evidence="7">
    <location>
        <begin position="829"/>
        <end position="851"/>
    </location>
</feature>
<keyword evidence="1 7" id="KW-0547">Nucleotide-binding</keyword>
<feature type="repeat" description="ARM" evidence="6">
    <location>
        <begin position="1342"/>
        <end position="1386"/>
    </location>
</feature>
<evidence type="ECO:0000256" key="1">
    <source>
        <dbReference type="ARBA" id="ARBA00022741"/>
    </source>
</evidence>
<dbReference type="Pfam" id="PF00063">
    <property type="entry name" value="Myosin_head"/>
    <property type="match status" value="1"/>
</dbReference>
<dbReference type="InterPro" id="IPR001005">
    <property type="entry name" value="SANT/Myb"/>
</dbReference>
<feature type="region of interest" description="Disordered" evidence="8">
    <location>
        <begin position="1"/>
        <end position="90"/>
    </location>
</feature>
<dbReference type="SUPFAM" id="SSF52540">
    <property type="entry name" value="P-loop containing nucleoside triphosphate hydrolases"/>
    <property type="match status" value="1"/>
</dbReference>
<dbReference type="GO" id="GO:0016459">
    <property type="term" value="C:myosin complex"/>
    <property type="evidence" value="ECO:0007669"/>
    <property type="project" value="UniProtKB-KW"/>
</dbReference>
<feature type="repeat" description="ARM" evidence="6">
    <location>
        <begin position="1213"/>
        <end position="1257"/>
    </location>
</feature>
<dbReference type="Gene3D" id="1.20.120.720">
    <property type="entry name" value="Myosin VI head, motor domain, U50 subdomain"/>
    <property type="match status" value="1"/>
</dbReference>
<dbReference type="EMBL" id="JWZX01002937">
    <property type="protein sequence ID" value="KOO25732.1"/>
    <property type="molecule type" value="Genomic_DNA"/>
</dbReference>
<evidence type="ECO:0000256" key="3">
    <source>
        <dbReference type="ARBA" id="ARBA00023123"/>
    </source>
</evidence>
<dbReference type="SMART" id="SM00242">
    <property type="entry name" value="MYSc"/>
    <property type="match status" value="1"/>
</dbReference>
<dbReference type="GO" id="GO:0005737">
    <property type="term" value="C:cytoplasm"/>
    <property type="evidence" value="ECO:0007669"/>
    <property type="project" value="TreeGrafter"/>
</dbReference>
<dbReference type="PROSITE" id="PS51456">
    <property type="entry name" value="MYOSIN_MOTOR"/>
    <property type="match status" value="1"/>
</dbReference>
<evidence type="ECO:0000313" key="13">
    <source>
        <dbReference type="Proteomes" id="UP000037460"/>
    </source>
</evidence>
<dbReference type="InterPro" id="IPR001609">
    <property type="entry name" value="Myosin_head_motor_dom-like"/>
</dbReference>
<dbReference type="SMART" id="SM00185">
    <property type="entry name" value="ARM"/>
    <property type="match status" value="12"/>
</dbReference>
<dbReference type="Gene3D" id="1.10.10.820">
    <property type="match status" value="1"/>
</dbReference>
<dbReference type="InterPro" id="IPR011989">
    <property type="entry name" value="ARM-like"/>
</dbReference>
<dbReference type="SUPFAM" id="SSF48371">
    <property type="entry name" value="ARM repeat"/>
    <property type="match status" value="2"/>
</dbReference>
<feature type="repeat" description="ARM" evidence="6">
    <location>
        <begin position="1643"/>
        <end position="1687"/>
    </location>
</feature>